<dbReference type="PANTHER" id="PTHR43464:SF19">
    <property type="entry name" value="UBIQUINONE BIOSYNTHESIS O-METHYLTRANSFERASE, MITOCHONDRIAL"/>
    <property type="match status" value="1"/>
</dbReference>
<dbReference type="SUPFAM" id="SSF53335">
    <property type="entry name" value="S-adenosyl-L-methionine-dependent methyltransferases"/>
    <property type="match status" value="1"/>
</dbReference>
<proteinExistence type="predicted"/>
<keyword evidence="1 5" id="KW-0489">Methyltransferase</keyword>
<gene>
    <name evidence="5" type="ORF">ENT37_06035</name>
</gene>
<organism evidence="5">
    <name type="scientific">Anaerolinea thermolimosa</name>
    <dbReference type="NCBI Taxonomy" id="229919"/>
    <lineage>
        <taxon>Bacteria</taxon>
        <taxon>Bacillati</taxon>
        <taxon>Chloroflexota</taxon>
        <taxon>Anaerolineae</taxon>
        <taxon>Anaerolineales</taxon>
        <taxon>Anaerolineaceae</taxon>
        <taxon>Anaerolinea</taxon>
    </lineage>
</organism>
<evidence type="ECO:0000256" key="3">
    <source>
        <dbReference type="ARBA" id="ARBA00022691"/>
    </source>
</evidence>
<dbReference type="PANTHER" id="PTHR43464">
    <property type="entry name" value="METHYLTRANSFERASE"/>
    <property type="match status" value="1"/>
</dbReference>
<evidence type="ECO:0000313" key="5">
    <source>
        <dbReference type="EMBL" id="HGS21409.1"/>
    </source>
</evidence>
<keyword evidence="2 5" id="KW-0808">Transferase</keyword>
<dbReference type="Pfam" id="PF08241">
    <property type="entry name" value="Methyltransf_11"/>
    <property type="match status" value="1"/>
</dbReference>
<protein>
    <submittedName>
        <fullName evidence="5">Class I SAM-dependent methyltransferase</fullName>
    </submittedName>
</protein>
<comment type="caution">
    <text evidence="5">The sequence shown here is derived from an EMBL/GenBank/DDBJ whole genome shotgun (WGS) entry which is preliminary data.</text>
</comment>
<dbReference type="InterPro" id="IPR029063">
    <property type="entry name" value="SAM-dependent_MTases_sf"/>
</dbReference>
<evidence type="ECO:0000256" key="2">
    <source>
        <dbReference type="ARBA" id="ARBA00022679"/>
    </source>
</evidence>
<name>A0A7C4PLB6_9CHLR</name>
<reference evidence="5" key="1">
    <citation type="journal article" date="2020" name="mSystems">
        <title>Genome- and Community-Level Interaction Insights into Carbon Utilization and Element Cycling Functions of Hydrothermarchaeota in Hydrothermal Sediment.</title>
        <authorList>
            <person name="Zhou Z."/>
            <person name="Liu Y."/>
            <person name="Xu W."/>
            <person name="Pan J."/>
            <person name="Luo Z.H."/>
            <person name="Li M."/>
        </authorList>
    </citation>
    <scope>NUCLEOTIDE SEQUENCE [LARGE SCALE GENOMIC DNA]</scope>
    <source>
        <strain evidence="5">SpSt-573</strain>
    </source>
</reference>
<keyword evidence="3" id="KW-0949">S-adenosyl-L-methionine</keyword>
<sequence length="244" mass="27534">MSASPSAKAALRGEPSYVWRAGQERRLRMILDAAGALASGRVLDDGCGVGIYLGRLAEEARFAVGVEYEHERAVLALARASRVACAAGEALPFPAETFDLVLSHEVLEHVADDRRALEEILRVLRPGGRLILFCPNRGYPFETHGIFWRGRYRFGNIPLVNYLPRALRNRLAPHVRVYSARDLQRLFHGLPVRIVSRTVIFGAYDNIIARFPRIGRGLRFLLQRLERTPLRSLGLSHFWVVERV</sequence>
<dbReference type="EMBL" id="DSYK01000302">
    <property type="protein sequence ID" value="HGS21409.1"/>
    <property type="molecule type" value="Genomic_DNA"/>
</dbReference>
<dbReference type="InterPro" id="IPR013216">
    <property type="entry name" value="Methyltransf_11"/>
</dbReference>
<dbReference type="Gene3D" id="3.40.50.150">
    <property type="entry name" value="Vaccinia Virus protein VP39"/>
    <property type="match status" value="1"/>
</dbReference>
<evidence type="ECO:0000256" key="1">
    <source>
        <dbReference type="ARBA" id="ARBA00022603"/>
    </source>
</evidence>
<dbReference type="GO" id="GO:0032259">
    <property type="term" value="P:methylation"/>
    <property type="evidence" value="ECO:0007669"/>
    <property type="project" value="UniProtKB-KW"/>
</dbReference>
<dbReference type="AlphaFoldDB" id="A0A7C4PLB6"/>
<accession>A0A7C4PLB6</accession>
<dbReference type="CDD" id="cd02440">
    <property type="entry name" value="AdoMet_MTases"/>
    <property type="match status" value="1"/>
</dbReference>
<dbReference type="GO" id="GO:0008757">
    <property type="term" value="F:S-adenosylmethionine-dependent methyltransferase activity"/>
    <property type="evidence" value="ECO:0007669"/>
    <property type="project" value="InterPro"/>
</dbReference>
<evidence type="ECO:0000259" key="4">
    <source>
        <dbReference type="Pfam" id="PF08241"/>
    </source>
</evidence>
<feature type="domain" description="Methyltransferase type 11" evidence="4">
    <location>
        <begin position="43"/>
        <end position="132"/>
    </location>
</feature>